<keyword evidence="2" id="KW-0902">Two-component regulatory system</keyword>
<dbReference type="EMBL" id="VSSQ01026023">
    <property type="protein sequence ID" value="MPM74521.1"/>
    <property type="molecule type" value="Genomic_DNA"/>
</dbReference>
<evidence type="ECO:0000313" key="4">
    <source>
        <dbReference type="EMBL" id="MPM74521.1"/>
    </source>
</evidence>
<dbReference type="EC" id="2.7.13.3" evidence="4"/>
<dbReference type="SUPFAM" id="SSF52172">
    <property type="entry name" value="CheY-like"/>
    <property type="match status" value="1"/>
</dbReference>
<dbReference type="Pfam" id="PF00072">
    <property type="entry name" value="Response_reg"/>
    <property type="match status" value="1"/>
</dbReference>
<keyword evidence="1" id="KW-0597">Phosphoprotein</keyword>
<dbReference type="Gene3D" id="3.40.50.2300">
    <property type="match status" value="1"/>
</dbReference>
<gene>
    <name evidence="4" type="primary">rcsC_209</name>
    <name evidence="4" type="ORF">SDC9_121509</name>
</gene>
<comment type="caution">
    <text evidence="4">The sequence shown here is derived from an EMBL/GenBank/DDBJ whole genome shotgun (WGS) entry which is preliminary data.</text>
</comment>
<evidence type="ECO:0000259" key="3">
    <source>
        <dbReference type="PROSITE" id="PS50110"/>
    </source>
</evidence>
<dbReference type="InterPro" id="IPR001789">
    <property type="entry name" value="Sig_transdc_resp-reg_receiver"/>
</dbReference>
<keyword evidence="4" id="KW-0418">Kinase</keyword>
<dbReference type="PROSITE" id="PS50110">
    <property type="entry name" value="RESPONSE_REGULATORY"/>
    <property type="match status" value="1"/>
</dbReference>
<dbReference type="SMART" id="SM00448">
    <property type="entry name" value="REC"/>
    <property type="match status" value="1"/>
</dbReference>
<feature type="domain" description="Response regulatory" evidence="3">
    <location>
        <begin position="40"/>
        <end position="161"/>
    </location>
</feature>
<dbReference type="AlphaFoldDB" id="A0A645CC74"/>
<evidence type="ECO:0000256" key="1">
    <source>
        <dbReference type="ARBA" id="ARBA00022553"/>
    </source>
</evidence>
<dbReference type="GO" id="GO:0000160">
    <property type="term" value="P:phosphorelay signal transduction system"/>
    <property type="evidence" value="ECO:0007669"/>
    <property type="project" value="UniProtKB-KW"/>
</dbReference>
<proteinExistence type="predicted"/>
<protein>
    <submittedName>
        <fullName evidence="4">Sensor histidine kinase RcsC</fullName>
        <ecNumber evidence="4">2.7.13.3</ecNumber>
    </submittedName>
</protein>
<dbReference type="CDD" id="cd17546">
    <property type="entry name" value="REC_hyHK_CKI1_RcsC-like"/>
    <property type="match status" value="1"/>
</dbReference>
<reference evidence="4" key="1">
    <citation type="submission" date="2019-08" db="EMBL/GenBank/DDBJ databases">
        <authorList>
            <person name="Kucharzyk K."/>
            <person name="Murdoch R.W."/>
            <person name="Higgins S."/>
            <person name="Loffler F."/>
        </authorList>
    </citation>
    <scope>NUCLEOTIDE SEQUENCE</scope>
</reference>
<dbReference type="PANTHER" id="PTHR45339:SF1">
    <property type="entry name" value="HYBRID SIGNAL TRANSDUCTION HISTIDINE KINASE J"/>
    <property type="match status" value="1"/>
</dbReference>
<organism evidence="4">
    <name type="scientific">bioreactor metagenome</name>
    <dbReference type="NCBI Taxonomy" id="1076179"/>
    <lineage>
        <taxon>unclassified sequences</taxon>
        <taxon>metagenomes</taxon>
        <taxon>ecological metagenomes</taxon>
    </lineage>
</organism>
<name>A0A645CC74_9ZZZZ</name>
<evidence type="ECO:0000256" key="2">
    <source>
        <dbReference type="ARBA" id="ARBA00023012"/>
    </source>
</evidence>
<accession>A0A645CC74</accession>
<keyword evidence="4" id="KW-0808">Transferase</keyword>
<dbReference type="InterPro" id="IPR011006">
    <property type="entry name" value="CheY-like_superfamily"/>
</dbReference>
<dbReference type="PANTHER" id="PTHR45339">
    <property type="entry name" value="HYBRID SIGNAL TRANSDUCTION HISTIDINE KINASE J"/>
    <property type="match status" value="1"/>
</dbReference>
<dbReference type="GO" id="GO:0004673">
    <property type="term" value="F:protein histidine kinase activity"/>
    <property type="evidence" value="ECO:0007669"/>
    <property type="project" value="UniProtKB-EC"/>
</dbReference>
<sequence>MFITKSIYQPKVFDVLMTISEKKKVKLNKNRAQYDFSGYKVLLAEDNELNREIAIALLKIAKLSVDYASNGKEAVDMFLKSIEGEYAAVLMDIQMPVMDGYEAAKTIRASEHPDAQRISIYAMTANTFTEDVSAALSSGMNGHISKPINTVALYEAINESINKEK</sequence>